<keyword evidence="4" id="KW-1185">Reference proteome</keyword>
<dbReference type="InterPro" id="IPR041685">
    <property type="entry name" value="AAA_GajA/Old/RecF-like"/>
</dbReference>
<gene>
    <name evidence="3" type="ORF">JYU06_04025</name>
</gene>
<dbReference type="Pfam" id="PF20469">
    <property type="entry name" value="OLD-like_TOPRIM"/>
    <property type="match status" value="1"/>
</dbReference>
<evidence type="ECO:0000259" key="2">
    <source>
        <dbReference type="Pfam" id="PF20469"/>
    </source>
</evidence>
<dbReference type="PANTHER" id="PTHR43581">
    <property type="entry name" value="ATP/GTP PHOSPHATASE"/>
    <property type="match status" value="1"/>
</dbReference>
<feature type="domain" description="OLD protein-like TOPRIM" evidence="2">
    <location>
        <begin position="370"/>
        <end position="434"/>
    </location>
</feature>
<evidence type="ECO:0000313" key="4">
    <source>
        <dbReference type="Proteomes" id="UP000717534"/>
    </source>
</evidence>
<dbReference type="EMBL" id="JAFITO010000036">
    <property type="protein sequence ID" value="MBN4068671.1"/>
    <property type="molecule type" value="Genomic_DNA"/>
</dbReference>
<evidence type="ECO:0000259" key="1">
    <source>
        <dbReference type="Pfam" id="PF13175"/>
    </source>
</evidence>
<dbReference type="InterPro" id="IPR027417">
    <property type="entry name" value="P-loop_NTPase"/>
</dbReference>
<sequence>MIIEKVNIEGFRNFSNLTANLKESTLIIGANDVGKTNLIYALRLLLDKSLSERDIEPEVTDFHISRDGNQAETFSITIFFKDISEDAALSVLKGNVSDNGCSVFKLVANRNTLDYQISIGSNDTELGDVPSRFYLKYINMRYVQSQRDLKKFINIEKKQLLRLSQDSRETPEAEADDRQLDRISRGLNNINERVRRLNYVKGSTSLVNDELKKLSHNYANYEVHLDSGAIKVHQFIDNLELGASTAGSRLMMGGDGRNNQILLALWKAKSEREFDPDNEVVFYCIEEPEAHLHPHQQRKLADYLIKELSGQTLITSHSPQIAARYKPDSIANLISKNNSTVAASEGCSDCISSAWDDMGYRMSILPAESFFSNCVFLVEGPSELLFYQELAIITGIDLDYYNITILSVDGIQFEVYTSILNALEIPWVMRTDNDVSKVPYKDEKNLAGINRCMKIAGKVPYPPKDIITTANTLVEDGTWLNASNIINPLGIYLSKIDLESDLALEMPVELMAYTEKDNIDDSVKYIQTKKAIRMREFLLQNRANLKNVEIGELIKPLNNAKMIVEGLHSDV</sequence>
<dbReference type="Proteomes" id="UP000717534">
    <property type="component" value="Unassembled WGS sequence"/>
</dbReference>
<organism evidence="3 4">
    <name type="scientific">Desulfotalea psychrophila</name>
    <dbReference type="NCBI Taxonomy" id="84980"/>
    <lineage>
        <taxon>Bacteria</taxon>
        <taxon>Pseudomonadati</taxon>
        <taxon>Thermodesulfobacteriota</taxon>
        <taxon>Desulfobulbia</taxon>
        <taxon>Desulfobulbales</taxon>
        <taxon>Desulfocapsaceae</taxon>
        <taxon>Desulfotalea</taxon>
    </lineage>
</organism>
<dbReference type="SUPFAM" id="SSF52540">
    <property type="entry name" value="P-loop containing nucleoside triphosphate hydrolases"/>
    <property type="match status" value="1"/>
</dbReference>
<protein>
    <submittedName>
        <fullName evidence="3">AAA family ATPase</fullName>
    </submittedName>
</protein>
<dbReference type="Gene3D" id="3.40.50.300">
    <property type="entry name" value="P-loop containing nucleotide triphosphate hydrolases"/>
    <property type="match status" value="1"/>
</dbReference>
<proteinExistence type="predicted"/>
<comment type="caution">
    <text evidence="3">The sequence shown here is derived from an EMBL/GenBank/DDBJ whole genome shotgun (WGS) entry which is preliminary data.</text>
</comment>
<dbReference type="CDD" id="cd01026">
    <property type="entry name" value="TOPRIM_OLD"/>
    <property type="match status" value="1"/>
</dbReference>
<dbReference type="PANTHER" id="PTHR43581:SF4">
    <property type="entry name" value="ATP_GTP PHOSPHATASE"/>
    <property type="match status" value="1"/>
</dbReference>
<feature type="domain" description="Endonuclease GajA/Old nuclease/RecF-like AAA" evidence="1">
    <location>
        <begin position="1"/>
        <end position="322"/>
    </location>
</feature>
<name>A0ABS3AV74_9BACT</name>
<dbReference type="Pfam" id="PF13175">
    <property type="entry name" value="AAA_15"/>
    <property type="match status" value="1"/>
</dbReference>
<dbReference type="InterPro" id="IPR034139">
    <property type="entry name" value="TOPRIM_OLD"/>
</dbReference>
<reference evidence="3 4" key="1">
    <citation type="submission" date="2021-02" db="EMBL/GenBank/DDBJ databases">
        <title>Activity-based single-cell genomes from oceanic crustal fluid captures similar information to metagenomic and metatranscriptomic surveys with orders of magnitude less sampling.</title>
        <authorList>
            <person name="D'Angelo T.S."/>
            <person name="Orcutt B.N."/>
        </authorList>
    </citation>
    <scope>NUCLEOTIDE SEQUENCE [LARGE SCALE GENOMIC DNA]</scope>
    <source>
        <strain evidence="3">AH-315-G02</strain>
    </source>
</reference>
<evidence type="ECO:0000313" key="3">
    <source>
        <dbReference type="EMBL" id="MBN4068671.1"/>
    </source>
</evidence>
<dbReference type="InterPro" id="IPR051396">
    <property type="entry name" value="Bact_Antivir_Def_Nuclease"/>
</dbReference>
<accession>A0ABS3AV74</accession>